<dbReference type="AlphaFoldDB" id="A0A1X0NWL1"/>
<sequence length="281" mass="31595">MKTTPVRRFDKLLEFTLENRVLVRCLKTLGIGVSSSLCCQQSCNGSPIMTLSTSSDIPSAFPLVVVPDTSVWTVGSVHDDDIEGFMPTPETCLAILTSLKKQHLLDVFFLSLCFSFNACRKCSMWSTWQIQQVLQVPMDHTEDSTTAEFLRSLSQHNLTPPLDIFRLMLNYTLFHSFRLSKDGMCVQRDGPILAVIPMVDVAVTEGINKGNLTLQRSTAEGTRTLLKKNSLLYVKQGLQRRSSDATYWVLQTARCVKKGERLTFQPPLKFFFKNDIASSVL</sequence>
<protein>
    <submittedName>
        <fullName evidence="1">Uncharacterized protein</fullName>
    </submittedName>
</protein>
<name>A0A1X0NWL1_9TRYP</name>
<dbReference type="GeneID" id="39985530"/>
<dbReference type="VEuPathDB" id="TriTrypDB:TM35_000143050"/>
<dbReference type="Proteomes" id="UP000192257">
    <property type="component" value="Unassembled WGS sequence"/>
</dbReference>
<dbReference type="OrthoDB" id="244477at2759"/>
<organism evidence="1 2">
    <name type="scientific">Trypanosoma theileri</name>
    <dbReference type="NCBI Taxonomy" id="67003"/>
    <lineage>
        <taxon>Eukaryota</taxon>
        <taxon>Discoba</taxon>
        <taxon>Euglenozoa</taxon>
        <taxon>Kinetoplastea</taxon>
        <taxon>Metakinetoplastina</taxon>
        <taxon>Trypanosomatida</taxon>
        <taxon>Trypanosomatidae</taxon>
        <taxon>Trypanosoma</taxon>
    </lineage>
</organism>
<comment type="caution">
    <text evidence="1">The sequence shown here is derived from an EMBL/GenBank/DDBJ whole genome shotgun (WGS) entry which is preliminary data.</text>
</comment>
<dbReference type="EMBL" id="NBCO01000014">
    <property type="protein sequence ID" value="ORC89094.1"/>
    <property type="molecule type" value="Genomic_DNA"/>
</dbReference>
<keyword evidence="2" id="KW-1185">Reference proteome</keyword>
<gene>
    <name evidence="1" type="ORF">TM35_000143050</name>
</gene>
<reference evidence="1 2" key="1">
    <citation type="submission" date="2017-03" db="EMBL/GenBank/DDBJ databases">
        <title>An alternative strategy for trypanosome survival in the mammalian bloodstream revealed through genome and transcriptome analysis of the ubiquitous bovine parasite Trypanosoma (Megatrypanum) theileri.</title>
        <authorList>
            <person name="Kelly S."/>
            <person name="Ivens A."/>
            <person name="Mott A."/>
            <person name="O'Neill E."/>
            <person name="Emms D."/>
            <person name="Macleod O."/>
            <person name="Voorheis P."/>
            <person name="Matthews J."/>
            <person name="Matthews K."/>
            <person name="Carrington M."/>
        </authorList>
    </citation>
    <scope>NUCLEOTIDE SEQUENCE [LARGE SCALE GENOMIC DNA]</scope>
    <source>
        <strain evidence="1">Edinburgh</strain>
    </source>
</reference>
<dbReference type="RefSeq" id="XP_028883160.1">
    <property type="nucleotide sequence ID" value="XM_029025750.1"/>
</dbReference>
<accession>A0A1X0NWL1</accession>
<evidence type="ECO:0000313" key="2">
    <source>
        <dbReference type="Proteomes" id="UP000192257"/>
    </source>
</evidence>
<proteinExistence type="predicted"/>
<evidence type="ECO:0000313" key="1">
    <source>
        <dbReference type="EMBL" id="ORC89094.1"/>
    </source>
</evidence>